<protein>
    <submittedName>
        <fullName evidence="4">Capsule biosynthesis protein</fullName>
    </submittedName>
</protein>
<feature type="transmembrane region" description="Helical" evidence="3">
    <location>
        <begin position="40"/>
        <end position="61"/>
    </location>
</feature>
<dbReference type="AlphaFoldDB" id="A0A4P8EFD6"/>
<feature type="transmembrane region" description="Helical" evidence="3">
    <location>
        <begin position="376"/>
        <end position="396"/>
    </location>
</feature>
<keyword evidence="1" id="KW-0175">Coiled coil</keyword>
<feature type="coiled-coil region" evidence="1">
    <location>
        <begin position="251"/>
        <end position="299"/>
    </location>
</feature>
<organism evidence="4 5">
    <name type="scientific">Pseudorhodobacter turbinis</name>
    <dbReference type="NCBI Taxonomy" id="2500533"/>
    <lineage>
        <taxon>Bacteria</taxon>
        <taxon>Pseudomonadati</taxon>
        <taxon>Pseudomonadota</taxon>
        <taxon>Alphaproteobacteria</taxon>
        <taxon>Rhodobacterales</taxon>
        <taxon>Paracoccaceae</taxon>
        <taxon>Pseudorhodobacter</taxon>
    </lineage>
</organism>
<proteinExistence type="predicted"/>
<evidence type="ECO:0000313" key="4">
    <source>
        <dbReference type="EMBL" id="QCO55821.1"/>
    </source>
</evidence>
<dbReference type="Proteomes" id="UP000298631">
    <property type="component" value="Chromosome"/>
</dbReference>
<keyword evidence="3" id="KW-0472">Membrane</keyword>
<dbReference type="PANTHER" id="PTHR32309">
    <property type="entry name" value="TYROSINE-PROTEIN KINASE"/>
    <property type="match status" value="1"/>
</dbReference>
<evidence type="ECO:0000256" key="3">
    <source>
        <dbReference type="SAM" id="Phobius"/>
    </source>
</evidence>
<keyword evidence="5" id="KW-1185">Reference proteome</keyword>
<sequence length="401" mass="44008">MSEEATPSAEKPAAKPRSGPSGVQKMPRQVGREKKGKRRLALSFILLFVVPALFGGVYYTFLASDRYAAGASFVVRGLESGGPSDLVSSFTGLASTGSTTSDSYIIRKYMLSPDLLRALDSELQLQEHFSNPDIDFISRFPKGVPFEDFVEYWQRRITTTYDSTAGIVSFEVQAFDPEMAHKLAEAVLSAADDLINELSEKARLDSLRFATNEVELAEGRLFAAQIALRELRSSSGSFNPTVNAQLDAELIARLDTQLADLNARIQILRASVDPSALVLRQLVLQAEALQEQIDQRRAAMGSSETTKSGAVSADALSKFEGLSIEQTFAQQRYASALSSLESARMDAGRQQRYLAVFARPFKPDDAVYPYRIRDSLLVAALAFAIWGIGSLVVFAVRDHLR</sequence>
<dbReference type="OrthoDB" id="7800844at2"/>
<name>A0A4P8EFD6_9RHOB</name>
<dbReference type="GO" id="GO:0004713">
    <property type="term" value="F:protein tyrosine kinase activity"/>
    <property type="evidence" value="ECO:0007669"/>
    <property type="project" value="TreeGrafter"/>
</dbReference>
<dbReference type="GO" id="GO:0005886">
    <property type="term" value="C:plasma membrane"/>
    <property type="evidence" value="ECO:0007669"/>
    <property type="project" value="TreeGrafter"/>
</dbReference>
<dbReference type="EMBL" id="CP039964">
    <property type="protein sequence ID" value="QCO55821.1"/>
    <property type="molecule type" value="Genomic_DNA"/>
</dbReference>
<feature type="region of interest" description="Disordered" evidence="2">
    <location>
        <begin position="1"/>
        <end position="34"/>
    </location>
</feature>
<dbReference type="PANTHER" id="PTHR32309:SF13">
    <property type="entry name" value="FERRIC ENTEROBACTIN TRANSPORT PROTEIN FEPE"/>
    <property type="match status" value="1"/>
</dbReference>
<accession>A0A4P8EFD6</accession>
<keyword evidence="3" id="KW-1133">Transmembrane helix</keyword>
<gene>
    <name evidence="4" type="ORF">EOK75_08740</name>
</gene>
<evidence type="ECO:0000256" key="2">
    <source>
        <dbReference type="SAM" id="MobiDB-lite"/>
    </source>
</evidence>
<reference evidence="4 5" key="1">
    <citation type="submission" date="2019-05" db="EMBL/GenBank/DDBJ databases">
        <title>Pseudorhodobacter turbinis sp. nov., isolated from the gut of the Korean turban shell.</title>
        <authorList>
            <person name="Jeong Y.-S."/>
            <person name="Kang W.-R."/>
            <person name="Bae J.-W."/>
        </authorList>
    </citation>
    <scope>NUCLEOTIDE SEQUENCE [LARGE SCALE GENOMIC DNA]</scope>
    <source>
        <strain evidence="4 5">S12M18</strain>
    </source>
</reference>
<evidence type="ECO:0000256" key="1">
    <source>
        <dbReference type="SAM" id="Coils"/>
    </source>
</evidence>
<evidence type="ECO:0000313" key="5">
    <source>
        <dbReference type="Proteomes" id="UP000298631"/>
    </source>
</evidence>
<dbReference type="InterPro" id="IPR050445">
    <property type="entry name" value="Bact_polysacc_biosynth/exp"/>
</dbReference>
<dbReference type="KEGG" id="pseb:EOK75_08740"/>
<dbReference type="RefSeq" id="WP_137193582.1">
    <property type="nucleotide sequence ID" value="NZ_CP039964.1"/>
</dbReference>
<keyword evidence="3" id="KW-0812">Transmembrane</keyword>